<dbReference type="Proteomes" id="UP001286313">
    <property type="component" value="Unassembled WGS sequence"/>
</dbReference>
<dbReference type="SUPFAM" id="SSF64586">
    <property type="entry name" value="C-terminal domain of ProRS"/>
    <property type="match status" value="1"/>
</dbReference>
<dbReference type="SUPFAM" id="SSF52954">
    <property type="entry name" value="Class II aaRS ABD-related"/>
    <property type="match status" value="1"/>
</dbReference>
<dbReference type="InterPro" id="IPR017449">
    <property type="entry name" value="Pro-tRNA_synth_II"/>
</dbReference>
<accession>A0AAE1GBC0</accession>
<dbReference type="Gene3D" id="3.30.110.30">
    <property type="entry name" value="C-terminal domain of ProRS"/>
    <property type="match status" value="1"/>
</dbReference>
<dbReference type="GO" id="GO:0004827">
    <property type="term" value="F:proline-tRNA ligase activity"/>
    <property type="evidence" value="ECO:0007669"/>
    <property type="project" value="UniProtKB-EC"/>
</dbReference>
<keyword evidence="2" id="KW-0648">Protein biosynthesis</keyword>
<dbReference type="EMBL" id="JAWQEG010000541">
    <property type="protein sequence ID" value="KAK3888677.1"/>
    <property type="molecule type" value="Genomic_DNA"/>
</dbReference>
<comment type="caution">
    <text evidence="4">The sequence shown here is derived from an EMBL/GenBank/DDBJ whole genome shotgun (WGS) entry which is preliminary data.</text>
</comment>
<name>A0AAE1GBC0_PETCI</name>
<feature type="domain" description="Proline-tRNA ligase class II C-terminal" evidence="3">
    <location>
        <begin position="86"/>
        <end position="169"/>
    </location>
</feature>
<dbReference type="EC" id="6.1.1.15" evidence="1"/>
<dbReference type="FunFam" id="3.30.110.30:FF:000001">
    <property type="entry name" value="Bifunctional glutamate/proline--tRNA ligase"/>
    <property type="match status" value="1"/>
</dbReference>
<evidence type="ECO:0000313" key="4">
    <source>
        <dbReference type="EMBL" id="KAK3888677.1"/>
    </source>
</evidence>
<dbReference type="SMART" id="SM00946">
    <property type="entry name" value="ProRS-C_1"/>
    <property type="match status" value="1"/>
</dbReference>
<dbReference type="GO" id="GO:0017101">
    <property type="term" value="C:aminoacyl-tRNA synthetase multienzyme complex"/>
    <property type="evidence" value="ECO:0007669"/>
    <property type="project" value="TreeGrafter"/>
</dbReference>
<dbReference type="GO" id="GO:0005524">
    <property type="term" value="F:ATP binding"/>
    <property type="evidence" value="ECO:0007669"/>
    <property type="project" value="InterPro"/>
</dbReference>
<dbReference type="InterPro" id="IPR016061">
    <property type="entry name" value="Pro-tRNA_ligase_II_C"/>
</dbReference>
<dbReference type="GO" id="GO:0006433">
    <property type="term" value="P:prolyl-tRNA aminoacylation"/>
    <property type="evidence" value="ECO:0007669"/>
    <property type="project" value="InterPro"/>
</dbReference>
<evidence type="ECO:0000313" key="5">
    <source>
        <dbReference type="Proteomes" id="UP001286313"/>
    </source>
</evidence>
<dbReference type="PANTHER" id="PTHR43382:SF2">
    <property type="entry name" value="BIFUNCTIONAL GLUTAMATE_PROLINE--TRNA LIGASE"/>
    <property type="match status" value="1"/>
</dbReference>
<dbReference type="AlphaFoldDB" id="A0AAE1GBC0"/>
<dbReference type="Pfam" id="PF09180">
    <property type="entry name" value="ProRS-C_1"/>
    <property type="match status" value="1"/>
</dbReference>
<dbReference type="PANTHER" id="PTHR43382">
    <property type="entry name" value="PROLYL-TRNA SYNTHETASE"/>
    <property type="match status" value="1"/>
</dbReference>
<dbReference type="InterPro" id="IPR004154">
    <property type="entry name" value="Anticodon-bd"/>
</dbReference>
<dbReference type="InterPro" id="IPR036621">
    <property type="entry name" value="Anticodon-bd_dom_sf"/>
</dbReference>
<sequence>MRDNVTPAWKFNHWELKGVPLRLELGPREVASGEVFAVRRDTGEKQTISRATAGQEISKLLETIHASLYARAHSDFVTHKVQVSSWNEFTSNLDQGNLLLAPFCGWEECEDAIKKESAREEAAEPGAPTMGAKGLCIPFEQPGDVIGLPCIHPACRTKPQYFTLFGRSY</sequence>
<dbReference type="Pfam" id="PF03129">
    <property type="entry name" value="HGTP_anticodon"/>
    <property type="match status" value="1"/>
</dbReference>
<keyword evidence="5" id="KW-1185">Reference proteome</keyword>
<organism evidence="4 5">
    <name type="scientific">Petrolisthes cinctipes</name>
    <name type="common">Flat porcelain crab</name>
    <dbReference type="NCBI Taxonomy" id="88211"/>
    <lineage>
        <taxon>Eukaryota</taxon>
        <taxon>Metazoa</taxon>
        <taxon>Ecdysozoa</taxon>
        <taxon>Arthropoda</taxon>
        <taxon>Crustacea</taxon>
        <taxon>Multicrustacea</taxon>
        <taxon>Malacostraca</taxon>
        <taxon>Eumalacostraca</taxon>
        <taxon>Eucarida</taxon>
        <taxon>Decapoda</taxon>
        <taxon>Pleocyemata</taxon>
        <taxon>Anomura</taxon>
        <taxon>Galatheoidea</taxon>
        <taxon>Porcellanidae</taxon>
        <taxon>Petrolisthes</taxon>
    </lineage>
</organism>
<proteinExistence type="predicted"/>
<evidence type="ECO:0000256" key="2">
    <source>
        <dbReference type="ARBA" id="ARBA00022917"/>
    </source>
</evidence>
<evidence type="ECO:0000256" key="1">
    <source>
        <dbReference type="ARBA" id="ARBA00012831"/>
    </source>
</evidence>
<dbReference type="Gene3D" id="3.40.50.800">
    <property type="entry name" value="Anticodon-binding domain"/>
    <property type="match status" value="1"/>
</dbReference>
<reference evidence="4" key="1">
    <citation type="submission" date="2023-10" db="EMBL/GenBank/DDBJ databases">
        <title>Genome assemblies of two species of porcelain crab, Petrolisthes cinctipes and Petrolisthes manimaculis (Anomura: Porcellanidae).</title>
        <authorList>
            <person name="Angst P."/>
        </authorList>
    </citation>
    <scope>NUCLEOTIDE SEQUENCE</scope>
    <source>
        <strain evidence="4">PB745_01</strain>
        <tissue evidence="4">Gill</tissue>
    </source>
</reference>
<protein>
    <recommendedName>
        <fullName evidence="1">proline--tRNA ligase</fullName>
        <ecNumber evidence="1">6.1.1.15</ecNumber>
    </recommendedName>
</protein>
<gene>
    <name evidence="4" type="ORF">Pcinc_007290</name>
</gene>
<evidence type="ECO:0000259" key="3">
    <source>
        <dbReference type="SMART" id="SM00946"/>
    </source>
</evidence>
<dbReference type="InterPro" id="IPR004499">
    <property type="entry name" value="Pro-tRNA-ligase_IIa_arc-type"/>
</dbReference>
<dbReference type="GO" id="GO:0005737">
    <property type="term" value="C:cytoplasm"/>
    <property type="evidence" value="ECO:0007669"/>
    <property type="project" value="InterPro"/>
</dbReference>